<sequence>MGLMGYYLIAGIMFIVGLIVSNRLKSKFNEYSQIGLQNGMSGREIAQKMLADNGIYDVTVTSVPGHLSDHYNPEDKTVNLSPDVYEGRSISAAAVAAHECGHAVQHATAYKMLTFRSTIVPIVNISSQLSQWIILAGLGFLIGSASPTILLIGIALFAITTLFTIITLPVEYDASNRALLWLENNNITTPAEHDKAADALKWAARTYVVAAISSVATLLYYILLFMNSRDRH</sequence>
<dbReference type="RefSeq" id="WP_084287018.1">
    <property type="nucleotide sequence ID" value="NZ_FWYB01000001.1"/>
</dbReference>
<evidence type="ECO:0000313" key="2">
    <source>
        <dbReference type="EMBL" id="SMC58081.1"/>
    </source>
</evidence>
<feature type="transmembrane region" description="Helical" evidence="1">
    <location>
        <begin position="6"/>
        <end position="24"/>
    </location>
</feature>
<dbReference type="AlphaFoldDB" id="A0A1W2ACB0"/>
<dbReference type="InterPro" id="IPR007395">
    <property type="entry name" value="Zn_peptidase_2"/>
</dbReference>
<accession>A0A1W2ACB0</accession>
<dbReference type="EMBL" id="FWYB01000001">
    <property type="protein sequence ID" value="SMC58081.1"/>
    <property type="molecule type" value="Genomic_DNA"/>
</dbReference>
<proteinExistence type="predicted"/>
<keyword evidence="1" id="KW-1133">Transmembrane helix</keyword>
<dbReference type="PANTHER" id="PTHR36434:SF1">
    <property type="entry name" value="MEMBRANE PROTEASE YUGP-RELATED"/>
    <property type="match status" value="1"/>
</dbReference>
<dbReference type="OrthoDB" id="9784298at2"/>
<protein>
    <recommendedName>
        <fullName evidence="4">Zinc metallopeptidase</fullName>
    </recommendedName>
</protein>
<evidence type="ECO:0000256" key="1">
    <source>
        <dbReference type="SAM" id="Phobius"/>
    </source>
</evidence>
<keyword evidence="1" id="KW-0812">Transmembrane</keyword>
<dbReference type="STRING" id="475255.SAMN04488101_101448"/>
<keyword evidence="3" id="KW-1185">Reference proteome</keyword>
<keyword evidence="1" id="KW-0472">Membrane</keyword>
<name>A0A1W2ACB0_9SPHI</name>
<dbReference type="PANTHER" id="PTHR36434">
    <property type="entry name" value="MEMBRANE PROTEASE YUGP-RELATED"/>
    <property type="match status" value="1"/>
</dbReference>
<dbReference type="Proteomes" id="UP000192678">
    <property type="component" value="Unassembled WGS sequence"/>
</dbReference>
<evidence type="ECO:0008006" key="4">
    <source>
        <dbReference type="Google" id="ProtNLM"/>
    </source>
</evidence>
<reference evidence="2 3" key="1">
    <citation type="submission" date="2017-04" db="EMBL/GenBank/DDBJ databases">
        <authorList>
            <person name="Afonso C.L."/>
            <person name="Miller P.J."/>
            <person name="Scott M.A."/>
            <person name="Spackman E."/>
            <person name="Goraichik I."/>
            <person name="Dimitrov K.M."/>
            <person name="Suarez D.L."/>
            <person name="Swayne D.E."/>
        </authorList>
    </citation>
    <scope>NUCLEOTIDE SEQUENCE [LARGE SCALE GENOMIC DNA]</scope>
    <source>
        <strain evidence="2 3">DSM 19625</strain>
    </source>
</reference>
<organism evidence="2 3">
    <name type="scientific">Pedobacter nyackensis</name>
    <dbReference type="NCBI Taxonomy" id="475255"/>
    <lineage>
        <taxon>Bacteria</taxon>
        <taxon>Pseudomonadati</taxon>
        <taxon>Bacteroidota</taxon>
        <taxon>Sphingobacteriia</taxon>
        <taxon>Sphingobacteriales</taxon>
        <taxon>Sphingobacteriaceae</taxon>
        <taxon>Pedobacter</taxon>
    </lineage>
</organism>
<gene>
    <name evidence="2" type="ORF">SAMN04488101_101448</name>
</gene>
<dbReference type="Pfam" id="PF04298">
    <property type="entry name" value="Zn_peptidase_2"/>
    <property type="match status" value="1"/>
</dbReference>
<feature type="transmembrane region" description="Helical" evidence="1">
    <location>
        <begin position="133"/>
        <end position="166"/>
    </location>
</feature>
<feature type="transmembrane region" description="Helical" evidence="1">
    <location>
        <begin position="207"/>
        <end position="226"/>
    </location>
</feature>
<evidence type="ECO:0000313" key="3">
    <source>
        <dbReference type="Proteomes" id="UP000192678"/>
    </source>
</evidence>